<dbReference type="AlphaFoldDB" id="A0A135TAK8"/>
<dbReference type="PROSITE" id="PS50097">
    <property type="entry name" value="BTB"/>
    <property type="match status" value="1"/>
</dbReference>
<protein>
    <recommendedName>
        <fullName evidence="1">BTB domain-containing protein</fullName>
    </recommendedName>
</protein>
<dbReference type="EMBL" id="JFBX01000230">
    <property type="protein sequence ID" value="KXH45114.1"/>
    <property type="molecule type" value="Genomic_DNA"/>
</dbReference>
<proteinExistence type="predicted"/>
<dbReference type="PANTHER" id="PTHR47843">
    <property type="entry name" value="BTB DOMAIN-CONTAINING PROTEIN-RELATED"/>
    <property type="match status" value="1"/>
</dbReference>
<dbReference type="InterPro" id="IPR000210">
    <property type="entry name" value="BTB/POZ_dom"/>
</dbReference>
<organism evidence="2 3">
    <name type="scientific">Colletotrichum simmondsii</name>
    <dbReference type="NCBI Taxonomy" id="703756"/>
    <lineage>
        <taxon>Eukaryota</taxon>
        <taxon>Fungi</taxon>
        <taxon>Dikarya</taxon>
        <taxon>Ascomycota</taxon>
        <taxon>Pezizomycotina</taxon>
        <taxon>Sordariomycetes</taxon>
        <taxon>Hypocreomycetidae</taxon>
        <taxon>Glomerellales</taxon>
        <taxon>Glomerellaceae</taxon>
        <taxon>Colletotrichum</taxon>
        <taxon>Colletotrichum acutatum species complex</taxon>
    </lineage>
</organism>
<feature type="domain" description="BTB" evidence="1">
    <location>
        <begin position="16"/>
        <end position="87"/>
    </location>
</feature>
<comment type="caution">
    <text evidence="2">The sequence shown here is derived from an EMBL/GenBank/DDBJ whole genome shotgun (WGS) entry which is preliminary data.</text>
</comment>
<dbReference type="SUPFAM" id="SSF54695">
    <property type="entry name" value="POZ domain"/>
    <property type="match status" value="1"/>
</dbReference>
<evidence type="ECO:0000313" key="2">
    <source>
        <dbReference type="EMBL" id="KXH45114.1"/>
    </source>
</evidence>
<dbReference type="Proteomes" id="UP000070328">
    <property type="component" value="Unassembled WGS sequence"/>
</dbReference>
<accession>A0A135TAK8</accession>
<dbReference type="Gene3D" id="3.30.710.10">
    <property type="entry name" value="Potassium Channel Kv1.1, Chain A"/>
    <property type="match status" value="1"/>
</dbReference>
<name>A0A135TAK8_9PEZI</name>
<evidence type="ECO:0000259" key="1">
    <source>
        <dbReference type="PROSITE" id="PS50097"/>
    </source>
</evidence>
<reference evidence="2 3" key="1">
    <citation type="submission" date="2014-02" db="EMBL/GenBank/DDBJ databases">
        <title>The genome sequence of Colletotrichum simmondsii CBS122122.</title>
        <authorList>
            <person name="Baroncelli R."/>
            <person name="Thon M.R."/>
        </authorList>
    </citation>
    <scope>NUCLEOTIDE SEQUENCE [LARGE SCALE GENOMIC DNA]</scope>
    <source>
        <strain evidence="2 3">CBS122122</strain>
    </source>
</reference>
<evidence type="ECO:0000313" key="3">
    <source>
        <dbReference type="Proteomes" id="UP000070328"/>
    </source>
</evidence>
<sequence length="197" mass="22332">MSLKRKRGIDEIIDTRMITFVVGKGDSKRELSLHEGALAHLSGPLKALLTGGTQEALEGKIIWDDVEPATFRLLSHYAYKGSYPIPYPGNTSDIEYDLIEGGDAREEAVHYESLRTWIESMSLENNNEHLAVFNFCKKHFCKYGVNKLPSPSRDHSLHEEESEGQDSEITVTLDDLLKPSELYILADRYFIDSLKEL</sequence>
<gene>
    <name evidence="2" type="ORF">CSIM01_01243</name>
</gene>
<dbReference type="OrthoDB" id="9997739at2759"/>
<keyword evidence="3" id="KW-1185">Reference proteome</keyword>
<dbReference type="InterPro" id="IPR011333">
    <property type="entry name" value="SKP1/BTB/POZ_sf"/>
</dbReference>